<dbReference type="InterPro" id="IPR036271">
    <property type="entry name" value="Tet_transcr_reg_TetR-rel_C_sf"/>
</dbReference>
<evidence type="ECO:0000256" key="2">
    <source>
        <dbReference type="PROSITE-ProRule" id="PRU00335"/>
    </source>
</evidence>
<reference evidence="4 5" key="1">
    <citation type="submission" date="2018-06" db="EMBL/GenBank/DDBJ databases">
        <title>Genomic Encyclopedia of Type Strains, Phase III (KMG-III): the genomes of soil and plant-associated and newly described type strains.</title>
        <authorList>
            <person name="Whitman W."/>
        </authorList>
    </citation>
    <scope>NUCLEOTIDE SEQUENCE [LARGE SCALE GENOMIC DNA]</scope>
    <source>
        <strain evidence="4 5">JA737</strain>
    </source>
</reference>
<dbReference type="GO" id="GO:0003700">
    <property type="term" value="F:DNA-binding transcription factor activity"/>
    <property type="evidence" value="ECO:0007669"/>
    <property type="project" value="TreeGrafter"/>
</dbReference>
<dbReference type="AlphaFoldDB" id="A0A318U1G6"/>
<feature type="DNA-binding region" description="H-T-H motif" evidence="2">
    <location>
        <begin position="38"/>
        <end position="57"/>
    </location>
</feature>
<dbReference type="InterPro" id="IPR050109">
    <property type="entry name" value="HTH-type_TetR-like_transc_reg"/>
</dbReference>
<dbReference type="RefSeq" id="WP_110804525.1">
    <property type="nucleotide sequence ID" value="NZ_QJTK01000002.1"/>
</dbReference>
<dbReference type="PANTHER" id="PTHR30055">
    <property type="entry name" value="HTH-TYPE TRANSCRIPTIONAL REGULATOR RUTR"/>
    <property type="match status" value="1"/>
</dbReference>
<dbReference type="GO" id="GO:0000976">
    <property type="term" value="F:transcription cis-regulatory region binding"/>
    <property type="evidence" value="ECO:0007669"/>
    <property type="project" value="TreeGrafter"/>
</dbReference>
<feature type="domain" description="HTH tetR-type" evidence="3">
    <location>
        <begin position="15"/>
        <end position="75"/>
    </location>
</feature>
<dbReference type="EMBL" id="QJTK01000002">
    <property type="protein sequence ID" value="PYF11934.1"/>
    <property type="molecule type" value="Genomic_DNA"/>
</dbReference>
<organism evidence="4 5">
    <name type="scientific">Rhodobacter viridis</name>
    <dbReference type="NCBI Taxonomy" id="1054202"/>
    <lineage>
        <taxon>Bacteria</taxon>
        <taxon>Pseudomonadati</taxon>
        <taxon>Pseudomonadota</taxon>
        <taxon>Alphaproteobacteria</taxon>
        <taxon>Rhodobacterales</taxon>
        <taxon>Rhodobacter group</taxon>
        <taxon>Rhodobacter</taxon>
    </lineage>
</organism>
<proteinExistence type="predicted"/>
<dbReference type="InterPro" id="IPR009057">
    <property type="entry name" value="Homeodomain-like_sf"/>
</dbReference>
<evidence type="ECO:0000256" key="1">
    <source>
        <dbReference type="ARBA" id="ARBA00023125"/>
    </source>
</evidence>
<name>A0A318U1G6_9RHOB</name>
<dbReference type="InterPro" id="IPR015292">
    <property type="entry name" value="Tscrpt_reg_YbiH_C"/>
</dbReference>
<dbReference type="SUPFAM" id="SSF46689">
    <property type="entry name" value="Homeodomain-like"/>
    <property type="match status" value="1"/>
</dbReference>
<dbReference type="Proteomes" id="UP000247727">
    <property type="component" value="Unassembled WGS sequence"/>
</dbReference>
<dbReference type="Pfam" id="PF00440">
    <property type="entry name" value="TetR_N"/>
    <property type="match status" value="1"/>
</dbReference>
<dbReference type="SUPFAM" id="SSF48498">
    <property type="entry name" value="Tetracyclin repressor-like, C-terminal domain"/>
    <property type="match status" value="1"/>
</dbReference>
<dbReference type="Gene3D" id="1.10.357.10">
    <property type="entry name" value="Tetracycline Repressor, domain 2"/>
    <property type="match status" value="1"/>
</dbReference>
<sequence length="222" mass="23788">MGEERDKTDSGPRPESTAGALIAAALEIFGRKGFDSTSTREIAAVAKTNIASISYHFGGKAGLRIACAEAFAAHIGALINSLTAHEPTSPTEAEDLLLTLIDRLASHLIGSAEMRPLVAFVLREISDGGPGIDIIYKAMIGPSHQRLCRIWALATGEDPDAEAVKIFVFSIIGQIVYFRIGTAIVTRRMGWTDIGPGEAAKIVQVLKANLRDLIAARRRLPK</sequence>
<keyword evidence="5" id="KW-1185">Reference proteome</keyword>
<accession>A0A318U1G6</accession>
<dbReference type="Pfam" id="PF09209">
    <property type="entry name" value="CecR_C"/>
    <property type="match status" value="1"/>
</dbReference>
<dbReference type="OrthoDB" id="2356263at2"/>
<dbReference type="PROSITE" id="PS50977">
    <property type="entry name" value="HTH_TETR_2"/>
    <property type="match status" value="1"/>
</dbReference>
<comment type="caution">
    <text evidence="4">The sequence shown here is derived from an EMBL/GenBank/DDBJ whole genome shotgun (WGS) entry which is preliminary data.</text>
</comment>
<dbReference type="PANTHER" id="PTHR30055:SF219">
    <property type="entry name" value="TRANSCRIPTIONAL REGULATORY PROTEIN"/>
    <property type="match status" value="1"/>
</dbReference>
<evidence type="ECO:0000259" key="3">
    <source>
        <dbReference type="PROSITE" id="PS50977"/>
    </source>
</evidence>
<dbReference type="Gene3D" id="1.10.10.60">
    <property type="entry name" value="Homeodomain-like"/>
    <property type="match status" value="1"/>
</dbReference>
<dbReference type="InterPro" id="IPR001647">
    <property type="entry name" value="HTH_TetR"/>
</dbReference>
<gene>
    <name evidence="4" type="ORF">C8J30_102248</name>
</gene>
<keyword evidence="1 2" id="KW-0238">DNA-binding</keyword>
<protein>
    <submittedName>
        <fullName evidence="4">TetR family transcriptional regulator</fullName>
    </submittedName>
</protein>
<evidence type="ECO:0000313" key="5">
    <source>
        <dbReference type="Proteomes" id="UP000247727"/>
    </source>
</evidence>
<evidence type="ECO:0000313" key="4">
    <source>
        <dbReference type="EMBL" id="PYF11934.1"/>
    </source>
</evidence>